<dbReference type="GO" id="GO:0016994">
    <property type="term" value="F:precorrin-6A reductase activity"/>
    <property type="evidence" value="ECO:0007669"/>
    <property type="project" value="InterPro"/>
</dbReference>
<dbReference type="eggNOG" id="COG2099">
    <property type="taxonomic scope" value="Bacteria"/>
</dbReference>
<dbReference type="Proteomes" id="UP000002026">
    <property type="component" value="Chromosome"/>
</dbReference>
<keyword evidence="3" id="KW-0560">Oxidoreductase</keyword>
<keyword evidence="2" id="KW-0169">Cobalamin biosynthesis</keyword>
<accession>C7N896</accession>
<evidence type="ECO:0000313" key="5">
    <source>
        <dbReference type="Proteomes" id="UP000002026"/>
    </source>
</evidence>
<proteinExistence type="predicted"/>
<evidence type="ECO:0000256" key="3">
    <source>
        <dbReference type="ARBA" id="ARBA00023002"/>
    </source>
</evidence>
<dbReference type="HOGENOM" id="CLU_068627_0_0_11"/>
<dbReference type="KEGG" id="shi:Shel_21200"/>
<dbReference type="NCBIfam" id="TIGR00715">
    <property type="entry name" value="precor6x_red"/>
    <property type="match status" value="1"/>
</dbReference>
<dbReference type="GO" id="GO:0009236">
    <property type="term" value="P:cobalamin biosynthetic process"/>
    <property type="evidence" value="ECO:0007669"/>
    <property type="project" value="UniProtKB-UniPathway"/>
</dbReference>
<comment type="pathway">
    <text evidence="1">Cofactor biosynthesis; adenosylcobalamin biosynthesis.</text>
</comment>
<reference evidence="4 5" key="1">
    <citation type="journal article" date="2009" name="Stand. Genomic Sci.">
        <title>Complete genome sequence of Slackia heliotrinireducens type strain (RHS 1).</title>
        <authorList>
            <person name="Pukall R."/>
            <person name="Lapidus A."/>
            <person name="Nolan M."/>
            <person name="Copeland A."/>
            <person name="Glavina Del Rio T."/>
            <person name="Lucas S."/>
            <person name="Chen F."/>
            <person name="Tice H."/>
            <person name="Cheng J.F."/>
            <person name="Chertkov O."/>
            <person name="Bruce D."/>
            <person name="Goodwin L."/>
            <person name="Kuske C."/>
            <person name="Brettin T."/>
            <person name="Detter J.C."/>
            <person name="Han C."/>
            <person name="Pitluck S."/>
            <person name="Pati A."/>
            <person name="Mavrommatis K."/>
            <person name="Ivanova N."/>
            <person name="Ovchinnikova G."/>
            <person name="Chen A."/>
            <person name="Palaniappan K."/>
            <person name="Schneider S."/>
            <person name="Rohde M."/>
            <person name="Chain P."/>
            <person name="D'haeseleer P."/>
            <person name="Goker M."/>
            <person name="Bristow J."/>
            <person name="Eisen J.A."/>
            <person name="Markowitz V."/>
            <person name="Kyrpides N.C."/>
            <person name="Klenk H.P."/>
            <person name="Hugenholtz P."/>
        </authorList>
    </citation>
    <scope>NUCLEOTIDE SEQUENCE [LARGE SCALE GENOMIC DNA]</scope>
    <source>
        <strain evidence="5">ATCC 29202 / DSM 20476 / NCTC 11029 / RHS 1</strain>
    </source>
</reference>
<name>C7N896_SLAHD</name>
<dbReference type="STRING" id="471855.Shel_21200"/>
<dbReference type="UniPathway" id="UPA00148"/>
<dbReference type="Pfam" id="PF02571">
    <property type="entry name" value="CbiJ"/>
    <property type="match status" value="1"/>
</dbReference>
<dbReference type="AlphaFoldDB" id="C7N896"/>
<evidence type="ECO:0000256" key="1">
    <source>
        <dbReference type="ARBA" id="ARBA00004953"/>
    </source>
</evidence>
<dbReference type="PROSITE" id="PS51014">
    <property type="entry name" value="COBK_CBIJ"/>
    <property type="match status" value="1"/>
</dbReference>
<keyword evidence="5" id="KW-1185">Reference proteome</keyword>
<sequence length="269" mass="28408">MMQPASNDSRPTVLVYGGTTESRTLVEGLLATGMCRVVLCVATEYGAAVMPPHKDLACLVGRQQADDMELLMGRESFLCVVDATHPYATDVTANIAQAAGAVGLSLIRVTRAEDADDVWLTAQTVEEAARIANDLAGNILLTTGTKDLPVFANAIDGFAERVYARILPARESLDLALSAGLAPSHIIAMQGPFSMRLNMALIEEFGISVMVTKASGRQGGFQEKSDAAKEAGCTLVVIARPVEEEGLSVHKAVAQVIGMLRKRGANHAG</sequence>
<protein>
    <submittedName>
        <fullName evidence="4">Precorrin-6x reductase</fullName>
    </submittedName>
</protein>
<dbReference type="RefSeq" id="WP_012799231.1">
    <property type="nucleotide sequence ID" value="NC_013165.1"/>
</dbReference>
<dbReference type="EMBL" id="CP001684">
    <property type="protein sequence ID" value="ACV23131.1"/>
    <property type="molecule type" value="Genomic_DNA"/>
</dbReference>
<evidence type="ECO:0000313" key="4">
    <source>
        <dbReference type="EMBL" id="ACV23131.1"/>
    </source>
</evidence>
<organism evidence="4 5">
    <name type="scientific">Slackia heliotrinireducens (strain ATCC 29202 / DSM 20476 / NCTC 11029 / RHS 1)</name>
    <name type="common">Peptococcus heliotrinreducens</name>
    <dbReference type="NCBI Taxonomy" id="471855"/>
    <lineage>
        <taxon>Bacteria</taxon>
        <taxon>Bacillati</taxon>
        <taxon>Actinomycetota</taxon>
        <taxon>Coriobacteriia</taxon>
        <taxon>Eggerthellales</taxon>
        <taxon>Eggerthellaceae</taxon>
        <taxon>Slackia</taxon>
    </lineage>
</organism>
<dbReference type="PANTHER" id="PTHR36925:SF1">
    <property type="entry name" value="COBALT-PRECORRIN-6A REDUCTASE"/>
    <property type="match status" value="1"/>
</dbReference>
<dbReference type="PANTHER" id="PTHR36925">
    <property type="entry name" value="COBALT-PRECORRIN-6A REDUCTASE"/>
    <property type="match status" value="1"/>
</dbReference>
<evidence type="ECO:0000256" key="2">
    <source>
        <dbReference type="ARBA" id="ARBA00022573"/>
    </source>
</evidence>
<gene>
    <name evidence="4" type="ordered locus">Shel_21200</name>
</gene>
<dbReference type="InterPro" id="IPR003723">
    <property type="entry name" value="Precorrin-6x_reduct"/>
</dbReference>